<name>A3JZ28_SAGS3</name>
<proteinExistence type="predicted"/>
<evidence type="ECO:0000313" key="3">
    <source>
        <dbReference type="Proteomes" id="UP000005713"/>
    </source>
</evidence>
<dbReference type="OrthoDB" id="7854965at2"/>
<evidence type="ECO:0000259" key="1">
    <source>
        <dbReference type="Pfam" id="PF21962"/>
    </source>
</evidence>
<protein>
    <recommendedName>
        <fullName evidence="1">DUF6924 domain-containing protein</fullName>
    </recommendedName>
</protein>
<dbReference type="EMBL" id="AAYA01000002">
    <property type="protein sequence ID" value="EBA09731.1"/>
    <property type="molecule type" value="Genomic_DNA"/>
</dbReference>
<feature type="domain" description="DUF6924" evidence="1">
    <location>
        <begin position="9"/>
        <end position="127"/>
    </location>
</feature>
<accession>A3JZ28</accession>
<dbReference type="AlphaFoldDB" id="A3JZ28"/>
<dbReference type="RefSeq" id="WP_005855912.1">
    <property type="nucleotide sequence ID" value="NZ_AAYA01000002.1"/>
</dbReference>
<keyword evidence="3" id="KW-1185">Reference proteome</keyword>
<sequence length="130" mass="14403">MEDDDDAPKLIRTDFSDDTSWEALLESAMAEGEMGFTATFSRVEDEAFDGADTEALFEAFPDDAVLYVADDHAMSDQSWPILVVDAETGAEFRVRAKDTWAVENNLSLGNMSFDEAMDMLDEDGVFEPPV</sequence>
<reference evidence="2 3" key="1">
    <citation type="submission" date="2006-06" db="EMBL/GenBank/DDBJ databases">
        <authorList>
            <person name="Moran M.A."/>
            <person name="Ferriera S."/>
            <person name="Johnson J."/>
            <person name="Kravitz S."/>
            <person name="Beeson K."/>
            <person name="Sutton G."/>
            <person name="Rogers Y.-H."/>
            <person name="Friedman R."/>
            <person name="Frazier M."/>
            <person name="Venter J.C."/>
        </authorList>
    </citation>
    <scope>NUCLEOTIDE SEQUENCE [LARGE SCALE GENOMIC DNA]</scope>
    <source>
        <strain evidence="2 3">E-37</strain>
    </source>
</reference>
<dbReference type="Pfam" id="PF21962">
    <property type="entry name" value="DUF6924"/>
    <property type="match status" value="1"/>
</dbReference>
<gene>
    <name evidence="2" type="ORF">SSE37_07983</name>
</gene>
<comment type="caution">
    <text evidence="2">The sequence shown here is derived from an EMBL/GenBank/DDBJ whole genome shotgun (WGS) entry which is preliminary data.</text>
</comment>
<dbReference type="Proteomes" id="UP000005713">
    <property type="component" value="Unassembled WGS sequence"/>
</dbReference>
<dbReference type="InterPro" id="IPR053832">
    <property type="entry name" value="DUF6924"/>
</dbReference>
<evidence type="ECO:0000313" key="2">
    <source>
        <dbReference type="EMBL" id="EBA09731.1"/>
    </source>
</evidence>
<organism evidence="2 3">
    <name type="scientific">Sagittula stellata (strain ATCC 700073 / DSM 11524 / E-37)</name>
    <dbReference type="NCBI Taxonomy" id="388399"/>
    <lineage>
        <taxon>Bacteria</taxon>
        <taxon>Pseudomonadati</taxon>
        <taxon>Pseudomonadota</taxon>
        <taxon>Alphaproteobacteria</taxon>
        <taxon>Rhodobacterales</taxon>
        <taxon>Roseobacteraceae</taxon>
        <taxon>Sagittula</taxon>
    </lineage>
</organism>